<proteinExistence type="predicted"/>
<protein>
    <submittedName>
        <fullName evidence="1">Uncharacterized protein</fullName>
    </submittedName>
</protein>
<dbReference type="EMBL" id="FMZA01000002">
    <property type="protein sequence ID" value="SDC05197.1"/>
    <property type="molecule type" value="Genomic_DNA"/>
</dbReference>
<dbReference type="STRING" id="1236220.SAMN04488112_102211"/>
<gene>
    <name evidence="1" type="ORF">SAMN04488112_102211</name>
</gene>
<dbReference type="OrthoDB" id="2691543at2"/>
<sequence>MYKGRRLDELTGVPLSEWEPHELSQHHFSLSQLTPWLNAQGVSLHHQLIEEIERRGGLPMAAVDRDMEEKHPAADGESHDEHRFHY</sequence>
<organism evidence="1 2">
    <name type="scientific">Melghirimyces thermohalophilus</name>
    <dbReference type="NCBI Taxonomy" id="1236220"/>
    <lineage>
        <taxon>Bacteria</taxon>
        <taxon>Bacillati</taxon>
        <taxon>Bacillota</taxon>
        <taxon>Bacilli</taxon>
        <taxon>Bacillales</taxon>
        <taxon>Thermoactinomycetaceae</taxon>
        <taxon>Melghirimyces</taxon>
    </lineage>
</organism>
<dbReference type="RefSeq" id="WP_143003436.1">
    <property type="nucleotide sequence ID" value="NZ_FMZA01000002.1"/>
</dbReference>
<reference evidence="1 2" key="1">
    <citation type="submission" date="2016-10" db="EMBL/GenBank/DDBJ databases">
        <authorList>
            <person name="de Groot N.N."/>
        </authorList>
    </citation>
    <scope>NUCLEOTIDE SEQUENCE [LARGE SCALE GENOMIC DNA]</scope>
    <source>
        <strain evidence="1 2">DSM 45514</strain>
    </source>
</reference>
<accession>A0A1G6IF59</accession>
<name>A0A1G6IF59_9BACL</name>
<evidence type="ECO:0000313" key="2">
    <source>
        <dbReference type="Proteomes" id="UP000199387"/>
    </source>
</evidence>
<evidence type="ECO:0000313" key="1">
    <source>
        <dbReference type="EMBL" id="SDC05197.1"/>
    </source>
</evidence>
<keyword evidence="2" id="KW-1185">Reference proteome</keyword>
<dbReference type="AlphaFoldDB" id="A0A1G6IF59"/>
<dbReference type="Proteomes" id="UP000199387">
    <property type="component" value="Unassembled WGS sequence"/>
</dbReference>